<dbReference type="PANTHER" id="PTHR13947:SF37">
    <property type="entry name" value="LD18367P"/>
    <property type="match status" value="1"/>
</dbReference>
<evidence type="ECO:0000313" key="4">
    <source>
        <dbReference type="Proteomes" id="UP001167160"/>
    </source>
</evidence>
<evidence type="ECO:0000256" key="1">
    <source>
        <dbReference type="ARBA" id="ARBA00022679"/>
    </source>
</evidence>
<keyword evidence="4" id="KW-1185">Reference proteome</keyword>
<dbReference type="InterPro" id="IPR050769">
    <property type="entry name" value="NAT_camello-type"/>
</dbReference>
<name>A0ABT0X8K0_9ACTN</name>
<evidence type="ECO:0000259" key="2">
    <source>
        <dbReference type="PROSITE" id="PS51186"/>
    </source>
</evidence>
<proteinExistence type="predicted"/>
<dbReference type="InterPro" id="IPR016181">
    <property type="entry name" value="Acyl_CoA_acyltransferase"/>
</dbReference>
<keyword evidence="1" id="KW-0808">Transferase</keyword>
<dbReference type="Gene3D" id="3.40.630.30">
    <property type="match status" value="1"/>
</dbReference>
<gene>
    <name evidence="3" type="ORF">M1E25_16125</name>
</gene>
<dbReference type="Proteomes" id="UP001167160">
    <property type="component" value="Unassembled WGS sequence"/>
</dbReference>
<evidence type="ECO:0000313" key="3">
    <source>
        <dbReference type="EMBL" id="MCM2578859.1"/>
    </source>
</evidence>
<dbReference type="RefSeq" id="WP_251415974.1">
    <property type="nucleotide sequence ID" value="NZ_JAMQGM010000033.1"/>
</dbReference>
<dbReference type="PANTHER" id="PTHR13947">
    <property type="entry name" value="GNAT FAMILY N-ACETYLTRANSFERASE"/>
    <property type="match status" value="1"/>
</dbReference>
<reference evidence="3" key="1">
    <citation type="journal article" date="2023" name="Int. J. Syst. Evol. Microbiol.">
        <title>Streptomyces meridianus sp. nov. isolated from brackish water of the Tagus estuary in Alcochete, Portugal.</title>
        <authorList>
            <person name="Santos J.D.N."/>
            <person name="Klimek D."/>
            <person name="Calusinska M."/>
            <person name="Lobo Da Cunha A."/>
            <person name="Catita J."/>
            <person name="Goncalves H."/>
            <person name="Gonzalez I."/>
            <person name="Reyes F."/>
            <person name="Lage O.M."/>
        </authorList>
    </citation>
    <scope>NUCLEOTIDE SEQUENCE</scope>
    <source>
        <strain evidence="3">MTZ3.1</strain>
    </source>
</reference>
<sequence length="169" mass="18320">MPARTATIREADRPGDLGAVAALHGVLYAREYGMDRTMEAHVAAGMAELVLACEREGSSAPGRLWVAELDGRVVGATGLTRADDEPGWAQLRWVILDPAARGGGVGRRLVGTALDEARRRVCRGVFLRTVAGLHAAHRLYEKAGFRVTESHPARAWGVETVVQRMELRL</sequence>
<dbReference type="SUPFAM" id="SSF55729">
    <property type="entry name" value="Acyl-CoA N-acyltransferases (Nat)"/>
    <property type="match status" value="1"/>
</dbReference>
<organism evidence="3 4">
    <name type="scientific">Streptomyces meridianus</name>
    <dbReference type="NCBI Taxonomy" id="2938945"/>
    <lineage>
        <taxon>Bacteria</taxon>
        <taxon>Bacillati</taxon>
        <taxon>Actinomycetota</taxon>
        <taxon>Actinomycetes</taxon>
        <taxon>Kitasatosporales</taxon>
        <taxon>Streptomycetaceae</taxon>
        <taxon>Streptomyces</taxon>
    </lineage>
</organism>
<accession>A0ABT0X8K0</accession>
<feature type="domain" description="N-acetyltransferase" evidence="2">
    <location>
        <begin position="6"/>
        <end position="169"/>
    </location>
</feature>
<dbReference type="Pfam" id="PF00583">
    <property type="entry name" value="Acetyltransf_1"/>
    <property type="match status" value="1"/>
</dbReference>
<comment type="caution">
    <text evidence="3">The sequence shown here is derived from an EMBL/GenBank/DDBJ whole genome shotgun (WGS) entry which is preliminary data.</text>
</comment>
<protein>
    <submittedName>
        <fullName evidence="3">GNAT family N-acetyltransferase</fullName>
    </submittedName>
</protein>
<dbReference type="EMBL" id="JAMQGM010000033">
    <property type="protein sequence ID" value="MCM2578859.1"/>
    <property type="molecule type" value="Genomic_DNA"/>
</dbReference>
<dbReference type="PROSITE" id="PS51186">
    <property type="entry name" value="GNAT"/>
    <property type="match status" value="1"/>
</dbReference>
<dbReference type="InterPro" id="IPR000182">
    <property type="entry name" value="GNAT_dom"/>
</dbReference>